<protein>
    <submittedName>
        <fullName evidence="3">CheY-like chemotaxis protein</fullName>
    </submittedName>
</protein>
<dbReference type="GO" id="GO:0000160">
    <property type="term" value="P:phosphorelay signal transduction system"/>
    <property type="evidence" value="ECO:0007669"/>
    <property type="project" value="InterPro"/>
</dbReference>
<proteinExistence type="predicted"/>
<organism evidence="3 4">
    <name type="scientific">Sphingomicrobium lutaoense</name>
    <dbReference type="NCBI Taxonomy" id="515949"/>
    <lineage>
        <taxon>Bacteria</taxon>
        <taxon>Pseudomonadati</taxon>
        <taxon>Pseudomonadota</taxon>
        <taxon>Alphaproteobacteria</taxon>
        <taxon>Sphingomonadales</taxon>
        <taxon>Sphingomonadaceae</taxon>
        <taxon>Sphingomicrobium</taxon>
    </lineage>
</organism>
<dbReference type="SUPFAM" id="SSF52172">
    <property type="entry name" value="CheY-like"/>
    <property type="match status" value="1"/>
</dbReference>
<dbReference type="EMBL" id="JACICF010000001">
    <property type="protein sequence ID" value="MBB3764391.1"/>
    <property type="molecule type" value="Genomic_DNA"/>
</dbReference>
<feature type="modified residue" description="4-aspartylphosphate" evidence="1">
    <location>
        <position position="52"/>
    </location>
</feature>
<keyword evidence="1" id="KW-0597">Phosphoprotein</keyword>
<dbReference type="Proteomes" id="UP000578569">
    <property type="component" value="Unassembled WGS sequence"/>
</dbReference>
<reference evidence="3 4" key="1">
    <citation type="submission" date="2020-08" db="EMBL/GenBank/DDBJ databases">
        <title>Genomic Encyclopedia of Type Strains, Phase IV (KMG-IV): sequencing the most valuable type-strain genomes for metagenomic binning, comparative biology and taxonomic classification.</title>
        <authorList>
            <person name="Goeker M."/>
        </authorList>
    </citation>
    <scope>NUCLEOTIDE SEQUENCE [LARGE SCALE GENOMIC DNA]</scope>
    <source>
        <strain evidence="3 4">DSM 24194</strain>
    </source>
</reference>
<dbReference type="Gene3D" id="3.40.50.2300">
    <property type="match status" value="1"/>
</dbReference>
<accession>A0A839YW00</accession>
<evidence type="ECO:0000259" key="2">
    <source>
        <dbReference type="PROSITE" id="PS50110"/>
    </source>
</evidence>
<gene>
    <name evidence="3" type="ORF">FHS50_001414</name>
</gene>
<sequence length="61" mass="6395">MARIIIADDDPTTIFLVRTLLEQAGHIVGATGDGEAVAEVTARKMPDLLILDCSMPGTTGI</sequence>
<evidence type="ECO:0000313" key="4">
    <source>
        <dbReference type="Proteomes" id="UP000578569"/>
    </source>
</evidence>
<evidence type="ECO:0000256" key="1">
    <source>
        <dbReference type="PROSITE-ProRule" id="PRU00169"/>
    </source>
</evidence>
<dbReference type="Pfam" id="PF00072">
    <property type="entry name" value="Response_reg"/>
    <property type="match status" value="1"/>
</dbReference>
<dbReference type="AlphaFoldDB" id="A0A839YW00"/>
<dbReference type="PROSITE" id="PS50110">
    <property type="entry name" value="RESPONSE_REGULATORY"/>
    <property type="match status" value="1"/>
</dbReference>
<evidence type="ECO:0000313" key="3">
    <source>
        <dbReference type="EMBL" id="MBB3764391.1"/>
    </source>
</evidence>
<keyword evidence="4" id="KW-1185">Reference proteome</keyword>
<comment type="caution">
    <text evidence="3">The sequence shown here is derived from an EMBL/GenBank/DDBJ whole genome shotgun (WGS) entry which is preliminary data.</text>
</comment>
<name>A0A839YW00_9SPHN</name>
<feature type="domain" description="Response regulatory" evidence="2">
    <location>
        <begin position="3"/>
        <end position="61"/>
    </location>
</feature>
<dbReference type="InterPro" id="IPR001789">
    <property type="entry name" value="Sig_transdc_resp-reg_receiver"/>
</dbReference>
<dbReference type="InterPro" id="IPR011006">
    <property type="entry name" value="CheY-like_superfamily"/>
</dbReference>